<accession>A0ABV8HAH3</accession>
<keyword evidence="1" id="KW-0812">Transmembrane</keyword>
<comment type="caution">
    <text evidence="2">The sequence shown here is derived from an EMBL/GenBank/DDBJ whole genome shotgun (WGS) entry which is preliminary data.</text>
</comment>
<keyword evidence="1" id="KW-1133">Transmembrane helix</keyword>
<feature type="transmembrane region" description="Helical" evidence="1">
    <location>
        <begin position="116"/>
        <end position="133"/>
    </location>
</feature>
<gene>
    <name evidence="2" type="ORF">ACFOS1_12965</name>
</gene>
<dbReference type="EMBL" id="JBHSAS010000008">
    <property type="protein sequence ID" value="MFC4028326.1"/>
    <property type="molecule type" value="Genomic_DNA"/>
</dbReference>
<proteinExistence type="predicted"/>
<sequence length="149" mass="17145">MVKKIDRRPNINKKLRKAYDKLESLKKEIEKKEIPDDILNQINHKIEKINDFEGNDRKLVKFIENSCSEILKMLNKRLGITTINYHENNWLSIGIGVFGLPIGVICYVVTKNPVFIALGLPLGMSIGLTIGILKDRKAKNYNKQIQLEQ</sequence>
<evidence type="ECO:0000256" key="1">
    <source>
        <dbReference type="SAM" id="Phobius"/>
    </source>
</evidence>
<keyword evidence="1" id="KW-0472">Membrane</keyword>
<keyword evidence="3" id="KW-1185">Reference proteome</keyword>
<evidence type="ECO:0000313" key="3">
    <source>
        <dbReference type="Proteomes" id="UP001595793"/>
    </source>
</evidence>
<feature type="transmembrane region" description="Helical" evidence="1">
    <location>
        <begin position="90"/>
        <end position="110"/>
    </location>
</feature>
<name>A0ABV8HAH3_9FLAO</name>
<evidence type="ECO:0000313" key="2">
    <source>
        <dbReference type="EMBL" id="MFC4028326.1"/>
    </source>
</evidence>
<dbReference type="Proteomes" id="UP001595793">
    <property type="component" value="Unassembled WGS sequence"/>
</dbReference>
<reference evidence="3" key="1">
    <citation type="journal article" date="2019" name="Int. J. Syst. Evol. Microbiol.">
        <title>The Global Catalogue of Microorganisms (GCM) 10K type strain sequencing project: providing services to taxonomists for standard genome sequencing and annotation.</title>
        <authorList>
            <consortium name="The Broad Institute Genomics Platform"/>
            <consortium name="The Broad Institute Genome Sequencing Center for Infectious Disease"/>
            <person name="Wu L."/>
            <person name="Ma J."/>
        </authorList>
    </citation>
    <scope>NUCLEOTIDE SEQUENCE [LARGE SCALE GENOMIC DNA]</scope>
    <source>
        <strain evidence="3">CECT 9128</strain>
    </source>
</reference>
<protein>
    <submittedName>
        <fullName evidence="2">Uncharacterized protein</fullName>
    </submittedName>
</protein>
<organism evidence="2 3">
    <name type="scientific">Zunongwangia endophytica</name>
    <dbReference type="NCBI Taxonomy" id="1808945"/>
    <lineage>
        <taxon>Bacteria</taxon>
        <taxon>Pseudomonadati</taxon>
        <taxon>Bacteroidota</taxon>
        <taxon>Flavobacteriia</taxon>
        <taxon>Flavobacteriales</taxon>
        <taxon>Flavobacteriaceae</taxon>
        <taxon>Zunongwangia</taxon>
    </lineage>
</organism>
<dbReference type="RefSeq" id="WP_290230438.1">
    <property type="nucleotide sequence ID" value="NZ_JAUFPZ010000001.1"/>
</dbReference>